<proteinExistence type="predicted"/>
<dbReference type="EMBL" id="BKCJ010008266">
    <property type="protein sequence ID" value="GEU81374.1"/>
    <property type="molecule type" value="Genomic_DNA"/>
</dbReference>
<protein>
    <submittedName>
        <fullName evidence="2">Uncharacterized protein</fullName>
    </submittedName>
</protein>
<feature type="coiled-coil region" evidence="1">
    <location>
        <begin position="44"/>
        <end position="71"/>
    </location>
</feature>
<accession>A0A6L2NA12</accession>
<evidence type="ECO:0000256" key="1">
    <source>
        <dbReference type="SAM" id="Coils"/>
    </source>
</evidence>
<gene>
    <name evidence="2" type="ORF">Tci_053352</name>
</gene>
<dbReference type="AlphaFoldDB" id="A0A6L2NA12"/>
<name>A0A6L2NA12_TANCI</name>
<comment type="caution">
    <text evidence="2">The sequence shown here is derived from an EMBL/GenBank/DDBJ whole genome shotgun (WGS) entry which is preliminary data.</text>
</comment>
<organism evidence="2">
    <name type="scientific">Tanacetum cinerariifolium</name>
    <name type="common">Dalmatian daisy</name>
    <name type="synonym">Chrysanthemum cinerariifolium</name>
    <dbReference type="NCBI Taxonomy" id="118510"/>
    <lineage>
        <taxon>Eukaryota</taxon>
        <taxon>Viridiplantae</taxon>
        <taxon>Streptophyta</taxon>
        <taxon>Embryophyta</taxon>
        <taxon>Tracheophyta</taxon>
        <taxon>Spermatophyta</taxon>
        <taxon>Magnoliopsida</taxon>
        <taxon>eudicotyledons</taxon>
        <taxon>Gunneridae</taxon>
        <taxon>Pentapetalae</taxon>
        <taxon>asterids</taxon>
        <taxon>campanulids</taxon>
        <taxon>Asterales</taxon>
        <taxon>Asteraceae</taxon>
        <taxon>Asteroideae</taxon>
        <taxon>Anthemideae</taxon>
        <taxon>Anthemidinae</taxon>
        <taxon>Tanacetum</taxon>
    </lineage>
</organism>
<reference evidence="2" key="1">
    <citation type="journal article" date="2019" name="Sci. Rep.">
        <title>Draft genome of Tanacetum cinerariifolium, the natural source of mosquito coil.</title>
        <authorList>
            <person name="Yamashiro T."/>
            <person name="Shiraishi A."/>
            <person name="Satake H."/>
            <person name="Nakayama K."/>
        </authorList>
    </citation>
    <scope>NUCLEOTIDE SEQUENCE</scope>
</reference>
<sequence>MDRRPMITELRSIVGLSDWTEVLRRNLVDELCSVRSVIAHVKVVELLNDNLTKDEAKMAQLRELERQLELRALEKELFIQRLVQNAIAHFTEVDLVVRAGGDWVQMMSLYCESSVADEHNFVGRLSDLLQEMINAYEKSRIPSGAGSYARYCCDSQDVITMAWLPMCDELRSTSNSVHWEPMFILYCQRSVCEDYRLVGLINRAATKVNDTIMVRD</sequence>
<evidence type="ECO:0000313" key="2">
    <source>
        <dbReference type="EMBL" id="GEU81374.1"/>
    </source>
</evidence>
<keyword evidence="1" id="KW-0175">Coiled coil</keyword>